<sequence length="99" mass="11635">MVVERGYRKVIFESDSLQIVSAFCWLRFLSPSPSRYLLQTLTSRRKTLNLNHLPANSSVSGDASQPLPWPFDSNSQRDQQNLIYCRERYLLFKQQVLFH</sequence>
<dbReference type="Proteomes" id="UP001054821">
    <property type="component" value="Chromosome 7"/>
</dbReference>
<gene>
    <name evidence="1" type="ORF">L3X38_040544</name>
</gene>
<protein>
    <submittedName>
        <fullName evidence="1">Uncharacterized protein</fullName>
    </submittedName>
</protein>
<evidence type="ECO:0000313" key="2">
    <source>
        <dbReference type="Proteomes" id="UP001054821"/>
    </source>
</evidence>
<evidence type="ECO:0000313" key="1">
    <source>
        <dbReference type="EMBL" id="KAI5320836.1"/>
    </source>
</evidence>
<proteinExistence type="predicted"/>
<dbReference type="EMBL" id="JAJFAZ020000007">
    <property type="protein sequence ID" value="KAI5320836.1"/>
    <property type="molecule type" value="Genomic_DNA"/>
</dbReference>
<accession>A0AAD4VBG9</accession>
<dbReference type="AlphaFoldDB" id="A0AAD4VBG9"/>
<reference evidence="1 2" key="1">
    <citation type="journal article" date="2022" name="G3 (Bethesda)">
        <title>Whole-genome sequence and methylome profiling of the almond [Prunus dulcis (Mill.) D.A. Webb] cultivar 'Nonpareil'.</title>
        <authorList>
            <person name="D'Amico-Willman K.M."/>
            <person name="Ouma W.Z."/>
            <person name="Meulia T."/>
            <person name="Sideli G.M."/>
            <person name="Gradziel T.M."/>
            <person name="Fresnedo-Ramirez J."/>
        </authorList>
    </citation>
    <scope>NUCLEOTIDE SEQUENCE [LARGE SCALE GENOMIC DNA]</scope>
    <source>
        <strain evidence="1">Clone GOH B32 T37-40</strain>
    </source>
</reference>
<name>A0AAD4VBG9_PRUDU</name>
<keyword evidence="2" id="KW-1185">Reference proteome</keyword>
<organism evidence="1 2">
    <name type="scientific">Prunus dulcis</name>
    <name type="common">Almond</name>
    <name type="synonym">Amygdalus dulcis</name>
    <dbReference type="NCBI Taxonomy" id="3755"/>
    <lineage>
        <taxon>Eukaryota</taxon>
        <taxon>Viridiplantae</taxon>
        <taxon>Streptophyta</taxon>
        <taxon>Embryophyta</taxon>
        <taxon>Tracheophyta</taxon>
        <taxon>Spermatophyta</taxon>
        <taxon>Magnoliopsida</taxon>
        <taxon>eudicotyledons</taxon>
        <taxon>Gunneridae</taxon>
        <taxon>Pentapetalae</taxon>
        <taxon>rosids</taxon>
        <taxon>fabids</taxon>
        <taxon>Rosales</taxon>
        <taxon>Rosaceae</taxon>
        <taxon>Amygdaloideae</taxon>
        <taxon>Amygdaleae</taxon>
        <taxon>Prunus</taxon>
    </lineage>
</organism>
<comment type="caution">
    <text evidence="1">The sequence shown here is derived from an EMBL/GenBank/DDBJ whole genome shotgun (WGS) entry which is preliminary data.</text>
</comment>